<gene>
    <name evidence="8" type="primary">pqqE</name>
    <name evidence="11" type="ORF">HYPDE_25328</name>
</gene>
<organism evidence="11 12">
    <name type="scientific">Hyphomicrobium denitrificans 1NES1</name>
    <dbReference type="NCBI Taxonomy" id="670307"/>
    <lineage>
        <taxon>Bacteria</taxon>
        <taxon>Pseudomonadati</taxon>
        <taxon>Pseudomonadota</taxon>
        <taxon>Alphaproteobacteria</taxon>
        <taxon>Hyphomicrobiales</taxon>
        <taxon>Hyphomicrobiaceae</taxon>
        <taxon>Hyphomicrobium</taxon>
    </lineage>
</organism>
<feature type="binding site" evidence="8">
    <location>
        <position position="27"/>
    </location>
    <ligand>
        <name>[4Fe-4S] cluster</name>
        <dbReference type="ChEBI" id="CHEBI:49883"/>
        <note>4Fe-4S-S-AdoMet</note>
    </ligand>
</feature>
<feature type="domain" description="Radical SAM core" evidence="10">
    <location>
        <begin position="13"/>
        <end position="228"/>
    </location>
</feature>
<evidence type="ECO:0000256" key="1">
    <source>
        <dbReference type="ARBA" id="ARBA00022485"/>
    </source>
</evidence>
<evidence type="ECO:0000259" key="10">
    <source>
        <dbReference type="PROSITE" id="PS51918"/>
    </source>
</evidence>
<keyword evidence="12" id="KW-1185">Reference proteome</keyword>
<evidence type="ECO:0000313" key="12">
    <source>
        <dbReference type="Proteomes" id="UP000005952"/>
    </source>
</evidence>
<reference evidence="11 12" key="1">
    <citation type="journal article" date="2013" name="Genome Announc.">
        <title>Genome sequences for three denitrifying bacterial strains isolated from a uranium- and nitrate-contaminated subsurface environment.</title>
        <authorList>
            <person name="Venkatramanan R."/>
            <person name="Prakash O."/>
            <person name="Woyke T."/>
            <person name="Chain P."/>
            <person name="Goodwin L.A."/>
            <person name="Watson D."/>
            <person name="Brooks S."/>
            <person name="Kostka J.E."/>
            <person name="Green S.J."/>
        </authorList>
    </citation>
    <scope>NUCLEOTIDE SEQUENCE [LARGE SCALE GENOMIC DNA]</scope>
    <source>
        <strain evidence="11 12">1NES1</strain>
    </source>
</reference>
<evidence type="ECO:0000256" key="4">
    <source>
        <dbReference type="ARBA" id="ARBA00022905"/>
    </source>
</evidence>
<evidence type="ECO:0000256" key="8">
    <source>
        <dbReference type="HAMAP-Rule" id="MF_00660"/>
    </source>
</evidence>
<evidence type="ECO:0000256" key="6">
    <source>
        <dbReference type="ARBA" id="ARBA00023004"/>
    </source>
</evidence>
<dbReference type="Proteomes" id="UP000005952">
    <property type="component" value="Chromosome"/>
</dbReference>
<dbReference type="CDD" id="cd01335">
    <property type="entry name" value="Radical_SAM"/>
    <property type="match status" value="1"/>
</dbReference>
<accession>N0B9I7</accession>
<keyword evidence="2 8" id="KW-0949">S-adenosyl-L-methionine</keyword>
<dbReference type="PROSITE" id="PS51918">
    <property type="entry name" value="RADICAL_SAM"/>
    <property type="match status" value="1"/>
</dbReference>
<evidence type="ECO:0000256" key="7">
    <source>
        <dbReference type="ARBA" id="ARBA00023014"/>
    </source>
</evidence>
<dbReference type="SFLD" id="SFLDF00280">
    <property type="entry name" value="coenzyme_PQQ_synthesis_protein"/>
    <property type="match status" value="1"/>
</dbReference>
<comment type="subunit">
    <text evidence="8">Interacts with PqqD. The interaction is necessary for activity of PqqE.</text>
</comment>
<dbReference type="GO" id="GO:0018189">
    <property type="term" value="P:pyrroloquinoline quinone biosynthetic process"/>
    <property type="evidence" value="ECO:0007669"/>
    <property type="project" value="UniProtKB-UniRule"/>
</dbReference>
<dbReference type="SFLD" id="SFLDG01386">
    <property type="entry name" value="main_SPASM_domain-containing"/>
    <property type="match status" value="1"/>
</dbReference>
<dbReference type="CDD" id="cd21119">
    <property type="entry name" value="SPASM_PqqE"/>
    <property type="match status" value="1"/>
</dbReference>
<dbReference type="GO" id="GO:0051539">
    <property type="term" value="F:4 iron, 4 sulfur cluster binding"/>
    <property type="evidence" value="ECO:0007669"/>
    <property type="project" value="UniProtKB-KW"/>
</dbReference>
<comment type="function">
    <text evidence="8">Catalyzes the cross-linking of a glutamate residue and a tyrosine residue in the PqqA protein as part of the biosynthesis of pyrroloquinoline quinone (PQQ).</text>
</comment>
<dbReference type="InterPro" id="IPR058240">
    <property type="entry name" value="rSAM_sf"/>
</dbReference>
<feature type="binding site" evidence="8">
    <location>
        <position position="31"/>
    </location>
    <ligand>
        <name>[4Fe-4S] cluster</name>
        <dbReference type="ChEBI" id="CHEBI:49883"/>
        <note>4Fe-4S-S-AdoMet</note>
    </ligand>
</feature>
<dbReference type="SMR" id="N0B9I7"/>
<dbReference type="InterPro" id="IPR050377">
    <property type="entry name" value="Radical_SAM_PqqE_MftC-like"/>
</dbReference>
<keyword evidence="7 8" id="KW-0411">Iron-sulfur</keyword>
<dbReference type="InterPro" id="IPR007197">
    <property type="entry name" value="rSAM"/>
</dbReference>
<keyword evidence="6 8" id="KW-0408">Iron</keyword>
<comment type="similarity">
    <text evidence="8">Belongs to the radical SAM superfamily. PqqE family.</text>
</comment>
<dbReference type="eggNOG" id="COG0535">
    <property type="taxonomic scope" value="Bacteria"/>
</dbReference>
<dbReference type="UniPathway" id="UPA00539"/>
<evidence type="ECO:0000256" key="5">
    <source>
        <dbReference type="ARBA" id="ARBA00023002"/>
    </source>
</evidence>
<feature type="region of interest" description="Disordered" evidence="9">
    <location>
        <begin position="357"/>
        <end position="383"/>
    </location>
</feature>
<name>N0B9I7_9HYPH</name>
<dbReference type="InterPro" id="IPR017200">
    <property type="entry name" value="PqqE-like"/>
</dbReference>
<comment type="catalytic activity">
    <reaction evidence="8">
        <text>[PQQ precursor protein] + S-adenosyl-L-methionine = E-Y cross-linked-[PQQ precursor protein] + 5'-deoxyadenosine + L-methionine + H(+)</text>
        <dbReference type="Rhea" id="RHEA:56836"/>
        <dbReference type="Rhea" id="RHEA-COMP:14800"/>
        <dbReference type="Rhea" id="RHEA-COMP:14801"/>
        <dbReference type="ChEBI" id="CHEBI:15378"/>
        <dbReference type="ChEBI" id="CHEBI:17319"/>
        <dbReference type="ChEBI" id="CHEBI:57844"/>
        <dbReference type="ChEBI" id="CHEBI:59789"/>
        <dbReference type="ChEBI" id="CHEBI:141026"/>
        <dbReference type="ChEBI" id="CHEBI:141027"/>
        <dbReference type="EC" id="1.21.98.4"/>
    </reaction>
</comment>
<dbReference type="AlphaFoldDB" id="N0B9I7"/>
<dbReference type="PIRSF" id="PIRSF037420">
    <property type="entry name" value="PQQ_syn_pqqE"/>
    <property type="match status" value="1"/>
</dbReference>
<dbReference type="RefSeq" id="WP_015596787.1">
    <property type="nucleotide sequence ID" value="NC_021172.1"/>
</dbReference>
<evidence type="ECO:0000313" key="11">
    <source>
        <dbReference type="EMBL" id="AGK56750.1"/>
    </source>
</evidence>
<protein>
    <recommendedName>
        <fullName evidence="8">PqqA peptide cyclase</fullName>
        <ecNumber evidence="8">1.21.98.4</ecNumber>
    </recommendedName>
    <alternativeName>
        <fullName evidence="8">Coenzyme PQQ synthesis protein E</fullName>
    </alternativeName>
</protein>
<dbReference type="KEGG" id="hdt:HYPDE_25328"/>
<dbReference type="EC" id="1.21.98.4" evidence="8"/>
<evidence type="ECO:0000256" key="3">
    <source>
        <dbReference type="ARBA" id="ARBA00022723"/>
    </source>
</evidence>
<dbReference type="InterPro" id="IPR013785">
    <property type="entry name" value="Aldolase_TIM"/>
</dbReference>
<dbReference type="SUPFAM" id="SSF102114">
    <property type="entry name" value="Radical SAM enzymes"/>
    <property type="match status" value="1"/>
</dbReference>
<dbReference type="HAMAP" id="MF_00660">
    <property type="entry name" value="PqqE"/>
    <property type="match status" value="1"/>
</dbReference>
<dbReference type="InterPro" id="IPR006638">
    <property type="entry name" value="Elp3/MiaA/NifB-like_rSAM"/>
</dbReference>
<dbReference type="GO" id="GO:1904047">
    <property type="term" value="F:S-adenosyl-L-methionine binding"/>
    <property type="evidence" value="ECO:0007669"/>
    <property type="project" value="UniProtKB-UniRule"/>
</dbReference>
<feature type="binding site" evidence="8">
    <location>
        <position position="34"/>
    </location>
    <ligand>
        <name>[4Fe-4S] cluster</name>
        <dbReference type="ChEBI" id="CHEBI:49883"/>
        <note>4Fe-4S-S-AdoMet</note>
    </ligand>
</feature>
<keyword evidence="4 8" id="KW-0884">PQQ biosynthesis</keyword>
<dbReference type="PANTHER" id="PTHR11228:SF7">
    <property type="entry name" value="PQQA PEPTIDE CYCLASE"/>
    <property type="match status" value="1"/>
</dbReference>
<dbReference type="NCBIfam" id="TIGR02109">
    <property type="entry name" value="PQQ_syn_pqqE"/>
    <property type="match status" value="1"/>
</dbReference>
<dbReference type="Gene3D" id="3.20.20.70">
    <property type="entry name" value="Aldolase class I"/>
    <property type="match status" value="1"/>
</dbReference>
<dbReference type="Pfam" id="PF04055">
    <property type="entry name" value="Radical_SAM"/>
    <property type="match status" value="1"/>
</dbReference>
<evidence type="ECO:0000256" key="2">
    <source>
        <dbReference type="ARBA" id="ARBA00022691"/>
    </source>
</evidence>
<dbReference type="Pfam" id="PF13186">
    <property type="entry name" value="SPASM"/>
    <property type="match status" value="1"/>
</dbReference>
<keyword evidence="5 8" id="KW-0560">Oxidoreductase</keyword>
<proteinExistence type="inferred from homology"/>
<dbReference type="SMART" id="SM00729">
    <property type="entry name" value="Elp3"/>
    <property type="match status" value="1"/>
</dbReference>
<dbReference type="OrthoDB" id="9792276at2"/>
<sequence>MPKDGSGLSLDGLGLPLWLVVELTYKCPLKCPWCSNPVDFDQYRNELSTEQWKEVLRAGRRLGSLQLGFTGGEPMLRNDLEELVAEAESLGYYTNLITSGVGLNTERLRALKNAGLKQIQLSIQSNDRQHSEQLVGVDVLEHKIAIARAIKAEGFPMVLNVPISRFNIERTEALIDLAADLGVEYLEFANLQYYNWALVNRAELLPTREQLAKSEAAVNAARARLGKRLTIFFVVPDYYDDRPKACMNGWGSVHLTIAPDGTALPCQEARLIKGMDFPNVRDHDLGWIWHHSPAFNTFRGDSWMSEPCRNCSEKEKDFGGCRCQAFLFTGDASNTDPVCSKSPNRHLIDNLIARAEQRGEAESDSSKPLTMREIKRRVRSEAG</sequence>
<dbReference type="NCBIfam" id="TIGR04085">
    <property type="entry name" value="rSAM_more_4Fe4S"/>
    <property type="match status" value="1"/>
</dbReference>
<dbReference type="GO" id="GO:0016491">
    <property type="term" value="F:oxidoreductase activity"/>
    <property type="evidence" value="ECO:0007669"/>
    <property type="project" value="UniProtKB-KW"/>
</dbReference>
<dbReference type="STRING" id="670307.HYPDE_25328"/>
<dbReference type="GO" id="GO:0005506">
    <property type="term" value="F:iron ion binding"/>
    <property type="evidence" value="ECO:0007669"/>
    <property type="project" value="UniProtKB-UniRule"/>
</dbReference>
<dbReference type="InterPro" id="IPR011843">
    <property type="entry name" value="PQQ_synth_PqqE_bac"/>
</dbReference>
<comment type="cofactor">
    <cofactor evidence="8">
        <name>[4Fe-4S] cluster</name>
        <dbReference type="ChEBI" id="CHEBI:49883"/>
    </cofactor>
    <text evidence="8">Binds 1 [4Fe-4S] cluster. The cluster is coordinated with 3 cysteines and an exchangeable S-adenosyl-L-methionine.</text>
</comment>
<evidence type="ECO:0000256" key="9">
    <source>
        <dbReference type="SAM" id="MobiDB-lite"/>
    </source>
</evidence>
<dbReference type="GO" id="GO:0009975">
    <property type="term" value="F:cyclase activity"/>
    <property type="evidence" value="ECO:0007669"/>
    <property type="project" value="UniProtKB-UniRule"/>
</dbReference>
<keyword evidence="1 8" id="KW-0004">4Fe-4S</keyword>
<dbReference type="SFLD" id="SFLDS00029">
    <property type="entry name" value="Radical_SAM"/>
    <property type="match status" value="1"/>
</dbReference>
<keyword evidence="3 8" id="KW-0479">Metal-binding</keyword>
<comment type="pathway">
    <text evidence="8">Cofactor biosynthesis; pyrroloquinoline quinone biosynthesis.</text>
</comment>
<dbReference type="PANTHER" id="PTHR11228">
    <property type="entry name" value="RADICAL SAM DOMAIN PROTEIN"/>
    <property type="match status" value="1"/>
</dbReference>
<dbReference type="SFLD" id="SFLDG01067">
    <property type="entry name" value="SPASM/twitch_domain_containing"/>
    <property type="match status" value="1"/>
</dbReference>
<dbReference type="EMBL" id="CP005587">
    <property type="protein sequence ID" value="AGK56750.1"/>
    <property type="molecule type" value="Genomic_DNA"/>
</dbReference>
<dbReference type="HOGENOM" id="CLU_009273_4_7_5"/>
<dbReference type="InterPro" id="IPR023885">
    <property type="entry name" value="4Fe4S-binding_SPASM_dom"/>
</dbReference>